<evidence type="ECO:0000313" key="2">
    <source>
        <dbReference type="EMBL" id="KAB0266837.1"/>
    </source>
</evidence>
<keyword evidence="1" id="KW-1133">Transmembrane helix</keyword>
<feature type="transmembrane region" description="Helical" evidence="1">
    <location>
        <begin position="29"/>
        <end position="51"/>
    </location>
</feature>
<feature type="transmembrane region" description="Helical" evidence="1">
    <location>
        <begin position="285"/>
        <end position="307"/>
    </location>
</feature>
<evidence type="ECO:0000313" key="3">
    <source>
        <dbReference type="Proteomes" id="UP000325684"/>
    </source>
</evidence>
<feature type="transmembrane region" description="Helical" evidence="1">
    <location>
        <begin position="252"/>
        <end position="273"/>
    </location>
</feature>
<gene>
    <name evidence="2" type="ORF">FEZ63_12160</name>
</gene>
<reference evidence="2 3" key="1">
    <citation type="journal article" date="2019" name="Microorganisms">
        <title>Genome Insights into the Novel Species Microvirga brassicacearum, a Rapeseed Endophyte with Biotechnological Potential.</title>
        <authorList>
            <person name="Jimenez-Gomez A."/>
            <person name="Saati-Santamaria Z."/>
            <person name="Igual J.M."/>
            <person name="Rivas R."/>
            <person name="Mateos P.F."/>
            <person name="Garcia-Fraile P."/>
        </authorList>
    </citation>
    <scope>NUCLEOTIDE SEQUENCE [LARGE SCALE GENOMIC DNA]</scope>
    <source>
        <strain evidence="2 3">CDVBN77</strain>
    </source>
</reference>
<organism evidence="2 3">
    <name type="scientific">Microvirga brassicacearum</name>
    <dbReference type="NCBI Taxonomy" id="2580413"/>
    <lineage>
        <taxon>Bacteria</taxon>
        <taxon>Pseudomonadati</taxon>
        <taxon>Pseudomonadota</taxon>
        <taxon>Alphaproteobacteria</taxon>
        <taxon>Hyphomicrobiales</taxon>
        <taxon>Methylobacteriaceae</taxon>
        <taxon>Microvirga</taxon>
    </lineage>
</organism>
<dbReference type="EMBL" id="VCMV01000015">
    <property type="protein sequence ID" value="KAB0266837.1"/>
    <property type="molecule type" value="Genomic_DNA"/>
</dbReference>
<feature type="transmembrane region" description="Helical" evidence="1">
    <location>
        <begin position="197"/>
        <end position="214"/>
    </location>
</feature>
<protein>
    <recommendedName>
        <fullName evidence="4">NnrS family protein</fullName>
    </recommendedName>
</protein>
<keyword evidence="1" id="KW-0812">Transmembrane</keyword>
<feature type="transmembrane region" description="Helical" evidence="1">
    <location>
        <begin position="319"/>
        <end position="337"/>
    </location>
</feature>
<feature type="transmembrane region" description="Helical" evidence="1">
    <location>
        <begin position="349"/>
        <end position="368"/>
    </location>
</feature>
<dbReference type="OrthoDB" id="9811974at2"/>
<keyword evidence="1" id="KW-0472">Membrane</keyword>
<dbReference type="Proteomes" id="UP000325684">
    <property type="component" value="Unassembled WGS sequence"/>
</dbReference>
<comment type="caution">
    <text evidence="2">The sequence shown here is derived from an EMBL/GenBank/DDBJ whole genome shotgun (WGS) entry which is preliminary data.</text>
</comment>
<evidence type="ECO:0008006" key="4">
    <source>
        <dbReference type="Google" id="ProtNLM"/>
    </source>
</evidence>
<dbReference type="AlphaFoldDB" id="A0A5N3PAS4"/>
<name>A0A5N3PAS4_9HYPH</name>
<proteinExistence type="predicted"/>
<feature type="transmembrane region" description="Helical" evidence="1">
    <location>
        <begin position="166"/>
        <end position="185"/>
    </location>
</feature>
<feature type="transmembrane region" description="Helical" evidence="1">
    <location>
        <begin position="114"/>
        <end position="131"/>
    </location>
</feature>
<accession>A0A5N3PAS4</accession>
<feature type="transmembrane region" description="Helical" evidence="1">
    <location>
        <begin position="220"/>
        <end position="240"/>
    </location>
</feature>
<feature type="transmembrane region" description="Helical" evidence="1">
    <location>
        <begin position="138"/>
        <end position="160"/>
    </location>
</feature>
<keyword evidence="3" id="KW-1185">Reference proteome</keyword>
<sequence>MSGVSVSAAPRSEAIAETRTVRRRMWLRILCLALAAIALLSGLCGGMWRLGWTIPHGSSLAELHGPLLISGLFGTLIGLERAVALGRDWSYAAPALSGLGTLTLLAGAPTAVGAGLFILASATLAAASLVITAKQPAVFTGALLFGALTWFSGNVLWLIGNSVPDVVGWWLAFLILTVAGERLELSRLVAPKRGSEAMFLFAVGLLILGAQNGLMTPNGAVLYGLALVFTTTWLLRHDIASHNLRQQGQTRFSAACMMSGYVWLGLSGVALVAAPPGAALHTYDFALHAVLIGFALSMVFGHALIILPAVTGIRIAYRPFMYAPLALLHASLVIRGIGDALAWQAFRQWSGIVTILAIVSFALTVGLASKRRNTEADRVQHRFP</sequence>
<evidence type="ECO:0000256" key="1">
    <source>
        <dbReference type="SAM" id="Phobius"/>
    </source>
</evidence>